<reference evidence="6" key="1">
    <citation type="submission" date="2023-07" db="EMBL/GenBank/DDBJ databases">
        <title>Between Cages and Wild: Unraveling the Impact of Captivity on Animal Microbiomes and Antimicrobial Resistance.</title>
        <authorList>
            <person name="Schmartz G.P."/>
            <person name="Rehner J."/>
            <person name="Schuff M.J."/>
            <person name="Becker S.L."/>
            <person name="Kravczyk M."/>
            <person name="Gurevich A."/>
            <person name="Francke R."/>
            <person name="Mueller R."/>
            <person name="Keller V."/>
            <person name="Keller A."/>
        </authorList>
    </citation>
    <scope>NUCLEOTIDE SEQUENCE</scope>
    <source>
        <strain evidence="6">S12M_St_49</strain>
    </source>
</reference>
<evidence type="ECO:0000313" key="6">
    <source>
        <dbReference type="EMBL" id="MDO4842213.1"/>
    </source>
</evidence>
<evidence type="ECO:0000256" key="1">
    <source>
        <dbReference type="ARBA" id="ARBA00022598"/>
    </source>
</evidence>
<dbReference type="InterPro" id="IPR035434">
    <property type="entry name" value="GCL_bact_plant"/>
</dbReference>
<evidence type="ECO:0000256" key="4">
    <source>
        <dbReference type="ARBA" id="ARBA00048819"/>
    </source>
</evidence>
<keyword evidence="7" id="KW-1185">Reference proteome</keyword>
<dbReference type="Pfam" id="PF04107">
    <property type="entry name" value="GCS2"/>
    <property type="match status" value="1"/>
</dbReference>
<dbReference type="InterPro" id="IPR006336">
    <property type="entry name" value="GCS2"/>
</dbReference>
<dbReference type="Proteomes" id="UP001168575">
    <property type="component" value="Unassembled WGS sequence"/>
</dbReference>
<comment type="caution">
    <text evidence="6">The sequence shown here is derived from an EMBL/GenBank/DDBJ whole genome shotgun (WGS) entry which is preliminary data.</text>
</comment>
<proteinExistence type="inferred from homology"/>
<keyword evidence="3 5" id="KW-0067">ATP-binding</keyword>
<comment type="catalytic activity">
    <reaction evidence="4 5">
        <text>L-cysteine + L-glutamate + ATP = gamma-L-glutamyl-L-cysteine + ADP + phosphate + H(+)</text>
        <dbReference type="Rhea" id="RHEA:13285"/>
        <dbReference type="ChEBI" id="CHEBI:15378"/>
        <dbReference type="ChEBI" id="CHEBI:29985"/>
        <dbReference type="ChEBI" id="CHEBI:30616"/>
        <dbReference type="ChEBI" id="CHEBI:35235"/>
        <dbReference type="ChEBI" id="CHEBI:43474"/>
        <dbReference type="ChEBI" id="CHEBI:58173"/>
        <dbReference type="ChEBI" id="CHEBI:456216"/>
        <dbReference type="EC" id="6.3.2.2"/>
    </reaction>
</comment>
<comment type="similarity">
    <text evidence="5">Belongs to the glutamate--cysteine ligase type 2 family. EgtA subfamily.</text>
</comment>
<evidence type="ECO:0000256" key="5">
    <source>
        <dbReference type="PIRNR" id="PIRNR017901"/>
    </source>
</evidence>
<dbReference type="GO" id="GO:0006750">
    <property type="term" value="P:glutathione biosynthetic process"/>
    <property type="evidence" value="ECO:0007669"/>
    <property type="project" value="UniProtKB-UniRule"/>
</dbReference>
<keyword evidence="2 5" id="KW-0547">Nucleotide-binding</keyword>
<dbReference type="AlphaFoldDB" id="A0AA43RJ64"/>
<dbReference type="PANTHER" id="PTHR34378">
    <property type="entry name" value="GLUTAMATE--CYSTEINE LIGASE, CHLOROPLASTIC"/>
    <property type="match status" value="1"/>
</dbReference>
<protein>
    <recommendedName>
        <fullName evidence="5">Glutamate--cysteine ligase</fullName>
        <ecNumber evidence="5">6.3.2.2</ecNumber>
    </recommendedName>
</protein>
<dbReference type="EMBL" id="JAUMVS010000116">
    <property type="protein sequence ID" value="MDO4842213.1"/>
    <property type="molecule type" value="Genomic_DNA"/>
</dbReference>
<dbReference type="EC" id="6.3.2.2" evidence="5"/>
<evidence type="ECO:0000313" key="7">
    <source>
        <dbReference type="Proteomes" id="UP001168575"/>
    </source>
</evidence>
<keyword evidence="1 5" id="KW-0436">Ligase</keyword>
<dbReference type="GO" id="GO:0005524">
    <property type="term" value="F:ATP binding"/>
    <property type="evidence" value="ECO:0007669"/>
    <property type="project" value="UniProtKB-UniRule"/>
</dbReference>
<accession>A0AA43RJ64</accession>
<dbReference type="InterPro" id="IPR014746">
    <property type="entry name" value="Gln_synth/guanido_kin_cat_dom"/>
</dbReference>
<evidence type="ECO:0000256" key="2">
    <source>
        <dbReference type="ARBA" id="ARBA00022741"/>
    </source>
</evidence>
<dbReference type="GO" id="GO:0004357">
    <property type="term" value="F:glutamate-cysteine ligase activity"/>
    <property type="evidence" value="ECO:0007669"/>
    <property type="project" value="UniProtKB-UniRule"/>
</dbReference>
<organism evidence="6 7">
    <name type="scientific">Phoenicibacter congonensis</name>
    <dbReference type="NCBI Taxonomy" id="1944646"/>
    <lineage>
        <taxon>Bacteria</taxon>
        <taxon>Bacillati</taxon>
        <taxon>Actinomycetota</taxon>
        <taxon>Coriobacteriia</taxon>
        <taxon>Eggerthellales</taxon>
        <taxon>Eggerthellaceae</taxon>
        <taxon>Phoenicibacter</taxon>
    </lineage>
</organism>
<comment type="function">
    <text evidence="5">Catalyzes the synthesis of gamma-glutamylcysteine (gamma-GC).</text>
</comment>
<evidence type="ECO:0000256" key="3">
    <source>
        <dbReference type="ARBA" id="ARBA00022840"/>
    </source>
</evidence>
<dbReference type="PANTHER" id="PTHR34378:SF1">
    <property type="entry name" value="GLUTAMATE--CYSTEINE LIGASE, CHLOROPLASTIC"/>
    <property type="match status" value="1"/>
</dbReference>
<gene>
    <name evidence="6" type="ORF">Q3982_06000</name>
</gene>
<dbReference type="PIRSF" id="PIRSF017901">
    <property type="entry name" value="GCL"/>
    <property type="match status" value="1"/>
</dbReference>
<dbReference type="Gene3D" id="3.30.590.20">
    <property type="match status" value="1"/>
</dbReference>
<name>A0AA43RJ64_9ACTN</name>
<sequence length="413" mass="46569">MHNFESHVDSMVNFYRSGIKNSTTKKLGVELEYTLLYSDNSQVKYFDEFGQKWLMESLLETYPEKMLDEQGNMIGIKNDRDSITLEPAGQFEISAGPFETLDDVETALTNFQEAVKTLCEPHGIRMVATGYHPRVKAEDLIIIPKIRYELMTQYFLKNSPKGIRMMRGTGSTQVSIDYSSEQDCINKLRLAYVCTPLFALLCDNTPNFEGEKRTHHLMRTEVWEDCDPRRCGAMPGIFDDDFDFKKCAEVVLTTQSMFEMEGETGHLTDKTTSEIYGEREMSNDDCAAACSHLFNDVRLKNFIEIRPADALPTEYALAYVALVKGLFYSESSLAEAKEYFGAQTEESFEAAKKSLEDNGFDGEVYGIPAAEAAAKLVAIAKVGLPAEEKHFIEPFEKLISEKKTLADEAAPLN</sequence>
<dbReference type="SUPFAM" id="SSF55931">
    <property type="entry name" value="Glutamine synthetase/guanido kinase"/>
    <property type="match status" value="1"/>
</dbReference>